<proteinExistence type="predicted"/>
<accession>A0A7J9GAI8</accession>
<gene>
    <name evidence="1" type="ORF">Gohar_018816</name>
</gene>
<organism evidence="1 2">
    <name type="scientific">Gossypium harknessii</name>
    <dbReference type="NCBI Taxonomy" id="34285"/>
    <lineage>
        <taxon>Eukaryota</taxon>
        <taxon>Viridiplantae</taxon>
        <taxon>Streptophyta</taxon>
        <taxon>Embryophyta</taxon>
        <taxon>Tracheophyta</taxon>
        <taxon>Spermatophyta</taxon>
        <taxon>Magnoliopsida</taxon>
        <taxon>eudicotyledons</taxon>
        <taxon>Gunneridae</taxon>
        <taxon>Pentapetalae</taxon>
        <taxon>rosids</taxon>
        <taxon>malvids</taxon>
        <taxon>Malvales</taxon>
        <taxon>Malvaceae</taxon>
        <taxon>Malvoideae</taxon>
        <taxon>Gossypium</taxon>
    </lineage>
</organism>
<dbReference type="PANTHER" id="PTHR48200">
    <property type="entry name" value="PROTEIN, PUTATIVE-RELATED"/>
    <property type="match status" value="1"/>
</dbReference>
<sequence>MAIFQSLKDEDVKWQAPSMIPDEILYRCGDLDWVPLLRIWRAVGYAYLLVEKTGQKARVAELERSLHQHRSRNSMTELKVSWSKNEELKRKGQVRDRDHIMSEALAQVREVADHLQTLAA</sequence>
<dbReference type="Proteomes" id="UP000593560">
    <property type="component" value="Unassembled WGS sequence"/>
</dbReference>
<dbReference type="PANTHER" id="PTHR48200:SF1">
    <property type="entry name" value="AMINOTRANSFERASE-LIKE PLANT MOBILE DOMAIN-CONTAINING PROTEIN"/>
    <property type="match status" value="1"/>
</dbReference>
<dbReference type="EMBL" id="JABFAD010000003">
    <property type="protein sequence ID" value="MBA0794491.1"/>
    <property type="molecule type" value="Genomic_DNA"/>
</dbReference>
<evidence type="ECO:0000313" key="1">
    <source>
        <dbReference type="EMBL" id="MBA0794491.1"/>
    </source>
</evidence>
<name>A0A7J9GAI8_9ROSI</name>
<reference evidence="1 2" key="1">
    <citation type="journal article" date="2019" name="Genome Biol. Evol.">
        <title>Insights into the evolution of the New World diploid cottons (Gossypium, subgenus Houzingenia) based on genome sequencing.</title>
        <authorList>
            <person name="Grover C.E."/>
            <person name="Arick M.A. 2nd"/>
            <person name="Thrash A."/>
            <person name="Conover J.L."/>
            <person name="Sanders W.S."/>
            <person name="Peterson D.G."/>
            <person name="Frelichowski J.E."/>
            <person name="Scheffler J.A."/>
            <person name="Scheffler B.E."/>
            <person name="Wendel J.F."/>
        </authorList>
    </citation>
    <scope>NUCLEOTIDE SEQUENCE [LARGE SCALE GENOMIC DNA]</scope>
    <source>
        <strain evidence="1">0</strain>
        <tissue evidence="1">Leaf</tissue>
    </source>
</reference>
<dbReference type="AlphaFoldDB" id="A0A7J9GAI8"/>
<protein>
    <submittedName>
        <fullName evidence="1">Uncharacterized protein</fullName>
    </submittedName>
</protein>
<keyword evidence="2" id="KW-1185">Reference proteome</keyword>
<comment type="caution">
    <text evidence="1">The sequence shown here is derived from an EMBL/GenBank/DDBJ whole genome shotgun (WGS) entry which is preliminary data.</text>
</comment>
<evidence type="ECO:0000313" key="2">
    <source>
        <dbReference type="Proteomes" id="UP000593560"/>
    </source>
</evidence>